<feature type="transmembrane region" description="Helical" evidence="1">
    <location>
        <begin position="47"/>
        <end position="66"/>
    </location>
</feature>
<comment type="caution">
    <text evidence="2">The sequence shown here is derived from an EMBL/GenBank/DDBJ whole genome shotgun (WGS) entry which is preliminary data.</text>
</comment>
<evidence type="ECO:0000313" key="2">
    <source>
        <dbReference type="EMBL" id="ODN42199.1"/>
    </source>
</evidence>
<reference evidence="2 3" key="1">
    <citation type="submission" date="2016-08" db="EMBL/GenBank/DDBJ databases">
        <title>Draft genome sequence of Candidatus Piscirickettsia litoralis, from seawater.</title>
        <authorList>
            <person name="Wan X."/>
            <person name="Lee A.J."/>
            <person name="Hou S."/>
            <person name="Donachie S.P."/>
        </authorList>
    </citation>
    <scope>NUCLEOTIDE SEQUENCE [LARGE SCALE GENOMIC DNA]</scope>
    <source>
        <strain evidence="2 3">Y2</strain>
    </source>
</reference>
<accession>A0ABX3A013</accession>
<keyword evidence="1" id="KW-0812">Transmembrane</keyword>
<keyword evidence="1" id="KW-0472">Membrane</keyword>
<gene>
    <name evidence="2" type="ORF">BGC07_03685</name>
</gene>
<dbReference type="RefSeq" id="WP_069311997.1">
    <property type="nucleotide sequence ID" value="NZ_MDTU01000001.1"/>
</dbReference>
<evidence type="ECO:0000313" key="3">
    <source>
        <dbReference type="Proteomes" id="UP000094329"/>
    </source>
</evidence>
<protein>
    <submittedName>
        <fullName evidence="2">Uncharacterized protein</fullName>
    </submittedName>
</protein>
<evidence type="ECO:0000256" key="1">
    <source>
        <dbReference type="SAM" id="Phobius"/>
    </source>
</evidence>
<keyword evidence="3" id="KW-1185">Reference proteome</keyword>
<proteinExistence type="predicted"/>
<dbReference type="EMBL" id="MDTU01000001">
    <property type="protein sequence ID" value="ODN42199.1"/>
    <property type="molecule type" value="Genomic_DNA"/>
</dbReference>
<name>A0ABX3A013_9GAMM</name>
<dbReference type="Proteomes" id="UP000094329">
    <property type="component" value="Unassembled WGS sequence"/>
</dbReference>
<feature type="transmembrane region" description="Helical" evidence="1">
    <location>
        <begin position="78"/>
        <end position="97"/>
    </location>
</feature>
<sequence length="136" mass="15447">MSTFINWVSTKAVFNYITRRSQGWKPTGKTAEAYISWKSAINSRKGLFAFAIAGLTLFVTMVNYLANINSLSASELVFMSPSVLFFLNMALVVMVFGRSRMQEQNNITLMSIENKNSHHYHEDLKDKPNNKLKKAS</sequence>
<organism evidence="2 3">
    <name type="scientific">Piscirickettsia litoralis</name>
    <dbReference type="NCBI Taxonomy" id="1891921"/>
    <lineage>
        <taxon>Bacteria</taxon>
        <taxon>Pseudomonadati</taxon>
        <taxon>Pseudomonadota</taxon>
        <taxon>Gammaproteobacteria</taxon>
        <taxon>Thiotrichales</taxon>
        <taxon>Piscirickettsiaceae</taxon>
        <taxon>Piscirickettsia</taxon>
    </lineage>
</organism>
<keyword evidence="1" id="KW-1133">Transmembrane helix</keyword>